<dbReference type="Proteomes" id="UP000053989">
    <property type="component" value="Unassembled WGS sequence"/>
</dbReference>
<reference evidence="2 3" key="1">
    <citation type="submission" date="2014-04" db="EMBL/GenBank/DDBJ databases">
        <authorList>
            <consortium name="DOE Joint Genome Institute"/>
            <person name="Kuo A."/>
            <person name="Kohler A."/>
            <person name="Nagy L.G."/>
            <person name="Floudas D."/>
            <person name="Copeland A."/>
            <person name="Barry K.W."/>
            <person name="Cichocki N."/>
            <person name="Veneault-Fourrey C."/>
            <person name="LaButti K."/>
            <person name="Lindquist E.A."/>
            <person name="Lipzen A."/>
            <person name="Lundell T."/>
            <person name="Morin E."/>
            <person name="Murat C."/>
            <person name="Sun H."/>
            <person name="Tunlid A."/>
            <person name="Henrissat B."/>
            <person name="Grigoriev I.V."/>
            <person name="Hibbett D.S."/>
            <person name="Martin F."/>
            <person name="Nordberg H.P."/>
            <person name="Cantor M.N."/>
            <person name="Hua S.X."/>
        </authorList>
    </citation>
    <scope>NUCLEOTIDE SEQUENCE [LARGE SCALE GENOMIC DNA]</scope>
    <source>
        <strain evidence="2 3">Foug A</strain>
    </source>
</reference>
<accession>A0A0C3DAM8</accession>
<evidence type="ECO:0000313" key="3">
    <source>
        <dbReference type="Proteomes" id="UP000053989"/>
    </source>
</evidence>
<feature type="compositionally biased region" description="Polar residues" evidence="1">
    <location>
        <begin position="59"/>
        <end position="68"/>
    </location>
</feature>
<dbReference type="InParanoid" id="A0A0C3DAM8"/>
<gene>
    <name evidence="2" type="ORF">SCLCIDRAFT_461265</name>
</gene>
<keyword evidence="3" id="KW-1185">Reference proteome</keyword>
<protein>
    <submittedName>
        <fullName evidence="2">Uncharacterized protein</fullName>
    </submittedName>
</protein>
<feature type="region of interest" description="Disordered" evidence="1">
    <location>
        <begin position="59"/>
        <end position="82"/>
    </location>
</feature>
<evidence type="ECO:0000256" key="1">
    <source>
        <dbReference type="SAM" id="MobiDB-lite"/>
    </source>
</evidence>
<dbReference type="EMBL" id="KN822189">
    <property type="protein sequence ID" value="KIM53141.1"/>
    <property type="molecule type" value="Genomic_DNA"/>
</dbReference>
<organism evidence="2 3">
    <name type="scientific">Scleroderma citrinum Foug A</name>
    <dbReference type="NCBI Taxonomy" id="1036808"/>
    <lineage>
        <taxon>Eukaryota</taxon>
        <taxon>Fungi</taxon>
        <taxon>Dikarya</taxon>
        <taxon>Basidiomycota</taxon>
        <taxon>Agaricomycotina</taxon>
        <taxon>Agaricomycetes</taxon>
        <taxon>Agaricomycetidae</taxon>
        <taxon>Boletales</taxon>
        <taxon>Sclerodermatineae</taxon>
        <taxon>Sclerodermataceae</taxon>
        <taxon>Scleroderma</taxon>
    </lineage>
</organism>
<reference evidence="3" key="2">
    <citation type="submission" date="2015-01" db="EMBL/GenBank/DDBJ databases">
        <title>Evolutionary Origins and Diversification of the Mycorrhizal Mutualists.</title>
        <authorList>
            <consortium name="DOE Joint Genome Institute"/>
            <consortium name="Mycorrhizal Genomics Consortium"/>
            <person name="Kohler A."/>
            <person name="Kuo A."/>
            <person name="Nagy L.G."/>
            <person name="Floudas D."/>
            <person name="Copeland A."/>
            <person name="Barry K.W."/>
            <person name="Cichocki N."/>
            <person name="Veneault-Fourrey C."/>
            <person name="LaButti K."/>
            <person name="Lindquist E.A."/>
            <person name="Lipzen A."/>
            <person name="Lundell T."/>
            <person name="Morin E."/>
            <person name="Murat C."/>
            <person name="Riley R."/>
            <person name="Ohm R."/>
            <person name="Sun H."/>
            <person name="Tunlid A."/>
            <person name="Henrissat B."/>
            <person name="Grigoriev I.V."/>
            <person name="Hibbett D.S."/>
            <person name="Martin F."/>
        </authorList>
    </citation>
    <scope>NUCLEOTIDE SEQUENCE [LARGE SCALE GENOMIC DNA]</scope>
    <source>
        <strain evidence="3">Foug A</strain>
    </source>
</reference>
<sequence length="82" mass="9190">MVQLLSGLISVVTTHQLCGVHDHRLAYIWELLYLRRSHRGLSACPSPTICRWSQRTNSERSVGVTSPGLSPVYTPPHHISDL</sequence>
<evidence type="ECO:0000313" key="2">
    <source>
        <dbReference type="EMBL" id="KIM53141.1"/>
    </source>
</evidence>
<proteinExistence type="predicted"/>
<dbReference type="HOGENOM" id="CLU_2559638_0_0_1"/>
<dbReference type="AlphaFoldDB" id="A0A0C3DAM8"/>
<name>A0A0C3DAM8_9AGAM</name>